<evidence type="ECO:0000313" key="3">
    <source>
        <dbReference type="Proteomes" id="UP001056384"/>
    </source>
</evidence>
<dbReference type="Gene3D" id="3.40.50.300">
    <property type="entry name" value="P-loop containing nucleotide triphosphate hydrolases"/>
    <property type="match status" value="1"/>
</dbReference>
<accession>A0A9Q9AR10</accession>
<keyword evidence="3" id="KW-1185">Reference proteome</keyword>
<evidence type="ECO:0000313" key="2">
    <source>
        <dbReference type="EMBL" id="USW50481.1"/>
    </source>
</evidence>
<dbReference type="InterPro" id="IPR027417">
    <property type="entry name" value="P-loop_NTPase"/>
</dbReference>
<proteinExistence type="predicted"/>
<dbReference type="GO" id="GO:0005634">
    <property type="term" value="C:nucleus"/>
    <property type="evidence" value="ECO:0007669"/>
    <property type="project" value="TreeGrafter"/>
</dbReference>
<dbReference type="PANTHER" id="PTHR24030">
    <property type="entry name" value="PROTEIN CMSS1"/>
    <property type="match status" value="1"/>
</dbReference>
<evidence type="ECO:0000256" key="1">
    <source>
        <dbReference type="SAM" id="MobiDB-lite"/>
    </source>
</evidence>
<name>A0A9Q9AR10_9PEZI</name>
<dbReference type="EMBL" id="CP099420">
    <property type="protein sequence ID" value="USW50481.1"/>
    <property type="molecule type" value="Genomic_DNA"/>
</dbReference>
<dbReference type="GO" id="GO:0030686">
    <property type="term" value="C:90S preribosome"/>
    <property type="evidence" value="ECO:0007669"/>
    <property type="project" value="TreeGrafter"/>
</dbReference>
<dbReference type="Proteomes" id="UP001056384">
    <property type="component" value="Chromosome 3"/>
</dbReference>
<protein>
    <submittedName>
        <fullName evidence="2">P-loop containing nucleoside triphosphate hydrolase, protein Cms1</fullName>
    </submittedName>
</protein>
<dbReference type="AlphaFoldDB" id="A0A9Q9AR10"/>
<feature type="compositionally biased region" description="Basic and acidic residues" evidence="1">
    <location>
        <begin position="33"/>
        <end position="42"/>
    </location>
</feature>
<dbReference type="Pfam" id="PF14617">
    <property type="entry name" value="CMS1"/>
    <property type="match status" value="1"/>
</dbReference>
<dbReference type="GO" id="GO:0016787">
    <property type="term" value="F:hydrolase activity"/>
    <property type="evidence" value="ECO:0007669"/>
    <property type="project" value="UniProtKB-KW"/>
</dbReference>
<organism evidence="2 3">
    <name type="scientific">Septoria linicola</name>
    <dbReference type="NCBI Taxonomy" id="215465"/>
    <lineage>
        <taxon>Eukaryota</taxon>
        <taxon>Fungi</taxon>
        <taxon>Dikarya</taxon>
        <taxon>Ascomycota</taxon>
        <taxon>Pezizomycotina</taxon>
        <taxon>Dothideomycetes</taxon>
        <taxon>Dothideomycetidae</taxon>
        <taxon>Mycosphaerellales</taxon>
        <taxon>Mycosphaerellaceae</taxon>
        <taxon>Septoria</taxon>
    </lineage>
</organism>
<keyword evidence="2" id="KW-0378">Hydrolase</keyword>
<dbReference type="PANTHER" id="PTHR24030:SF0">
    <property type="entry name" value="PROTEIN CMSS1"/>
    <property type="match status" value="1"/>
</dbReference>
<feature type="compositionally biased region" description="Basic residues" evidence="1">
    <location>
        <begin position="43"/>
        <end position="52"/>
    </location>
</feature>
<sequence length="286" mass="31599">MSDSEDQAGVPLIEDISDSDSPAPTKSMKRKRANDDDPEAKKAARKAKRKAKKPQDIDESTLDAEKGINTAIGQMDSRLMADHLAQRTKRFQPDLSLVEAEDWRLSEASIADSTGFKKDRVTDNLPSFLEHFAIKKSGKKGSKGDGVSWSPKEVGSPHTLVVTGAGMRAADLTRALRKFQTKDAKVAKLFAKHIKKEEAVQQLKRDKVNIGVGTPQRIMDLIDEGALSIAKLDRIVVDASHIDQKKRGVLDMKELQIPLVQLLTRKDLKERYGNGIGGGKTELLFY</sequence>
<reference evidence="2" key="1">
    <citation type="submission" date="2022-06" db="EMBL/GenBank/DDBJ databases">
        <title>Complete genome sequences of two strains of the flax pathogen Septoria linicola.</title>
        <authorList>
            <person name="Lapalu N."/>
            <person name="Simon A."/>
            <person name="Demenou B."/>
            <person name="Paumier D."/>
            <person name="Guillot M.-P."/>
            <person name="Gout L."/>
            <person name="Valade R."/>
        </authorList>
    </citation>
    <scope>NUCLEOTIDE SEQUENCE</scope>
    <source>
        <strain evidence="2">SE15195</strain>
    </source>
</reference>
<dbReference type="InterPro" id="IPR032704">
    <property type="entry name" value="Cms1"/>
</dbReference>
<dbReference type="OrthoDB" id="1929311at2759"/>
<gene>
    <name evidence="2" type="ORF">Slin15195_G038000</name>
</gene>
<feature type="region of interest" description="Disordered" evidence="1">
    <location>
        <begin position="1"/>
        <end position="63"/>
    </location>
</feature>
<dbReference type="SUPFAM" id="SSF52540">
    <property type="entry name" value="P-loop containing nucleoside triphosphate hydrolases"/>
    <property type="match status" value="1"/>
</dbReference>